<name>A0A4S4DZR6_CAMSN</name>
<evidence type="ECO:0000313" key="2">
    <source>
        <dbReference type="EMBL" id="THG08998.1"/>
    </source>
</evidence>
<dbReference type="PROSITE" id="PS50181">
    <property type="entry name" value="FBOX"/>
    <property type="match status" value="1"/>
</dbReference>
<dbReference type="SMART" id="SM00256">
    <property type="entry name" value="FBOX"/>
    <property type="match status" value="1"/>
</dbReference>
<proteinExistence type="predicted"/>
<dbReference type="SUPFAM" id="SSF81383">
    <property type="entry name" value="F-box domain"/>
    <property type="match status" value="1"/>
</dbReference>
<sequence length="600" mass="67658">MEMSWPGTSECDSHYISPNPSQTLMEQALPELPPEVISEILSRLPVKPLLQFRCVSKPWCSLIDSPTFIKMHLHRSIQSRSNLSLIVTKLNSNIPNLLCSVHFDKLDIDFELYQPLTFEKRLDQVWNFCNGLLCLSFRNVEVVLSNPSTRKYLELPLLPIEIPVASCRMFVVFYGLGYDSVSDDYKVMRITQFNGAGFVHFESKVRVYSLKSDYWRKVGDFPHHLKLDPCTGLLVGGALHWSVNPKPMLVDGPRALIAFDLGSEEYRMVPLPECGAVDFHLKFAVLDGCLCVLHHYHKKGIDLWVMKEYGVKESWTKLIYIENSNVINCFAIYLEPLAYSKNGKKVLFQHNSQRFLWYNLERKTVEMVEIYGKPDVLETTVCLGSLVPLDGGRLDDSKDQATKDKKKKKVFRSLNYATYLREPSTTIRVVHALDSPVRTNSIQGSTGDSDATHDWLESLNPRKHISEDYSQSQVADVTRNVKTEQGKAVVNIPSDEEISNDGKIVLIRKVVEFHPVIMGHKGSNNNGSTVLLESFQMKTPNSIRMIGDIGGPISSSISKEPIGRPPDIVVLATIIQSRGQIDSAGSETGLELVLNEKTEI</sequence>
<dbReference type="AlphaFoldDB" id="A0A4S4DZR6"/>
<dbReference type="PANTHER" id="PTHR31672">
    <property type="entry name" value="BNACNNG10540D PROTEIN"/>
    <property type="match status" value="1"/>
</dbReference>
<feature type="domain" description="F-box" evidence="1">
    <location>
        <begin position="26"/>
        <end position="71"/>
    </location>
</feature>
<evidence type="ECO:0000313" key="3">
    <source>
        <dbReference type="Proteomes" id="UP000306102"/>
    </source>
</evidence>
<dbReference type="Proteomes" id="UP000306102">
    <property type="component" value="Unassembled WGS sequence"/>
</dbReference>
<evidence type="ECO:0000259" key="1">
    <source>
        <dbReference type="PROSITE" id="PS50181"/>
    </source>
</evidence>
<dbReference type="Pfam" id="PF08268">
    <property type="entry name" value="FBA_3"/>
    <property type="match status" value="1"/>
</dbReference>
<organism evidence="2 3">
    <name type="scientific">Camellia sinensis var. sinensis</name>
    <name type="common">China tea</name>
    <dbReference type="NCBI Taxonomy" id="542762"/>
    <lineage>
        <taxon>Eukaryota</taxon>
        <taxon>Viridiplantae</taxon>
        <taxon>Streptophyta</taxon>
        <taxon>Embryophyta</taxon>
        <taxon>Tracheophyta</taxon>
        <taxon>Spermatophyta</taxon>
        <taxon>Magnoliopsida</taxon>
        <taxon>eudicotyledons</taxon>
        <taxon>Gunneridae</taxon>
        <taxon>Pentapetalae</taxon>
        <taxon>asterids</taxon>
        <taxon>Ericales</taxon>
        <taxon>Theaceae</taxon>
        <taxon>Camellia</taxon>
    </lineage>
</organism>
<comment type="caution">
    <text evidence="2">The sequence shown here is derived from an EMBL/GenBank/DDBJ whole genome shotgun (WGS) entry which is preliminary data.</text>
</comment>
<gene>
    <name evidence="2" type="ORF">TEA_027828</name>
</gene>
<dbReference type="CDD" id="cd22157">
    <property type="entry name" value="F-box_AtFBW1-like"/>
    <property type="match status" value="1"/>
</dbReference>
<keyword evidence="3" id="KW-1185">Reference proteome</keyword>
<protein>
    <recommendedName>
        <fullName evidence="1">F-box domain-containing protein</fullName>
    </recommendedName>
</protein>
<dbReference type="NCBIfam" id="TIGR01640">
    <property type="entry name" value="F_box_assoc_1"/>
    <property type="match status" value="1"/>
</dbReference>
<dbReference type="InterPro" id="IPR013187">
    <property type="entry name" value="F-box-assoc_dom_typ3"/>
</dbReference>
<dbReference type="InterPro" id="IPR036047">
    <property type="entry name" value="F-box-like_dom_sf"/>
</dbReference>
<accession>A0A4S4DZR6</accession>
<dbReference type="InterPro" id="IPR050796">
    <property type="entry name" value="SCF_F-box_component"/>
</dbReference>
<dbReference type="Pfam" id="PF00646">
    <property type="entry name" value="F-box"/>
    <property type="match status" value="1"/>
</dbReference>
<dbReference type="EMBL" id="SDRB02008837">
    <property type="protein sequence ID" value="THG08998.1"/>
    <property type="molecule type" value="Genomic_DNA"/>
</dbReference>
<dbReference type="PANTHER" id="PTHR31672:SF13">
    <property type="entry name" value="F-BOX PROTEIN CPR30-LIKE"/>
    <property type="match status" value="1"/>
</dbReference>
<dbReference type="InterPro" id="IPR017451">
    <property type="entry name" value="F-box-assoc_interact_dom"/>
</dbReference>
<reference evidence="2 3" key="1">
    <citation type="journal article" date="2018" name="Proc. Natl. Acad. Sci. U.S.A.">
        <title>Draft genome sequence of Camellia sinensis var. sinensis provides insights into the evolution of the tea genome and tea quality.</title>
        <authorList>
            <person name="Wei C."/>
            <person name="Yang H."/>
            <person name="Wang S."/>
            <person name="Zhao J."/>
            <person name="Liu C."/>
            <person name="Gao L."/>
            <person name="Xia E."/>
            <person name="Lu Y."/>
            <person name="Tai Y."/>
            <person name="She G."/>
            <person name="Sun J."/>
            <person name="Cao H."/>
            <person name="Tong W."/>
            <person name="Gao Q."/>
            <person name="Li Y."/>
            <person name="Deng W."/>
            <person name="Jiang X."/>
            <person name="Wang W."/>
            <person name="Chen Q."/>
            <person name="Zhang S."/>
            <person name="Li H."/>
            <person name="Wu J."/>
            <person name="Wang P."/>
            <person name="Li P."/>
            <person name="Shi C."/>
            <person name="Zheng F."/>
            <person name="Jian J."/>
            <person name="Huang B."/>
            <person name="Shan D."/>
            <person name="Shi M."/>
            <person name="Fang C."/>
            <person name="Yue Y."/>
            <person name="Li F."/>
            <person name="Li D."/>
            <person name="Wei S."/>
            <person name="Han B."/>
            <person name="Jiang C."/>
            <person name="Yin Y."/>
            <person name="Xia T."/>
            <person name="Zhang Z."/>
            <person name="Bennetzen J.L."/>
            <person name="Zhao S."/>
            <person name="Wan X."/>
        </authorList>
    </citation>
    <scope>NUCLEOTIDE SEQUENCE [LARGE SCALE GENOMIC DNA]</scope>
    <source>
        <strain evidence="3">cv. Shuchazao</strain>
        <tissue evidence="2">Leaf</tissue>
    </source>
</reference>
<dbReference type="InterPro" id="IPR001810">
    <property type="entry name" value="F-box_dom"/>
</dbReference>
<dbReference type="Gene3D" id="1.20.1280.50">
    <property type="match status" value="1"/>
</dbReference>